<feature type="domain" description="Right handed beta helix" evidence="2">
    <location>
        <begin position="334"/>
        <end position="489"/>
    </location>
</feature>
<evidence type="ECO:0000313" key="3">
    <source>
        <dbReference type="EMBL" id="MBS3061248.1"/>
    </source>
</evidence>
<dbReference type="NCBIfam" id="NF047446">
    <property type="entry name" value="barrel_OmpL47"/>
    <property type="match status" value="1"/>
</dbReference>
<gene>
    <name evidence="3" type="ORF">J4215_01545</name>
</gene>
<organism evidence="3 4">
    <name type="scientific">Candidatus Iainarchaeum sp</name>
    <dbReference type="NCBI Taxonomy" id="3101447"/>
    <lineage>
        <taxon>Archaea</taxon>
        <taxon>Candidatus Iainarchaeota</taxon>
        <taxon>Candidatus Iainarchaeia</taxon>
        <taxon>Candidatus Iainarchaeales</taxon>
        <taxon>Candidatus Iainarchaeaceae</taxon>
        <taxon>Candidatus Iainarchaeum</taxon>
    </lineage>
</organism>
<accession>A0A8T4L1N8</accession>
<dbReference type="SUPFAM" id="SSF51126">
    <property type="entry name" value="Pectin lyase-like"/>
    <property type="match status" value="1"/>
</dbReference>
<name>A0A8T4L1N8_9ARCH</name>
<keyword evidence="1" id="KW-0812">Transmembrane</keyword>
<dbReference type="InterPro" id="IPR039448">
    <property type="entry name" value="Beta_helix"/>
</dbReference>
<evidence type="ECO:0000313" key="4">
    <source>
        <dbReference type="Proteomes" id="UP000675968"/>
    </source>
</evidence>
<evidence type="ECO:0000256" key="1">
    <source>
        <dbReference type="SAM" id="Phobius"/>
    </source>
</evidence>
<sequence>MAVNANAVTERFIDPTATGAANGTSWTDAWTTFSAALTGSVTPAATDTVIVWWRNGTYIENNSGMLQISQSYTNMVTFRHDENQASISGLITGLVGGASSNDTPIRVAGHTRNITFEDLNFASRQVVVSNADSNADFNSSADLTLTVNTTTFYEGTGSLNLTKTGTLSIDANAAKEVTSRYYNIGSNMSFSIYIKDAATLAKLVDTNSIVVRVGSDENNYFEHPINKANLTADQWNHIKGQRTNNQKGSPTLTAIDYFFVGVRATSTATTWSNGDILIDRIMTNAGSAFTLNYSAVDVDVNNLVFKRVTFDQGDTYGYAPFWYNPNNTTGSNDVRDINFEQCNFLNATTNTAAALSGINITASKTTNHFWNLVVKDSNFSQTGAPGPYGIYLNGAPNFLIQNVRIVGGVYTFNIPLTQATQATLGTSTWGTIENSYFESTATSGHAAVIGTNLNDGNQIIIRNNHFVSPKENGVVFKGSFNVLFEKNTIETRTSGGSAIMFKGCATCVAQNNYVVAKGSGLGGSDDSANWKNQNTIHRLNRIKVVGPTGSIFSFSDNGNELGGNLVNQNTYDVNNTTASSPFGRIGADSTLVTLAEARTAWADYNASYATHDSDSNVAKLTVSTTLDSNTPNPVTATSNTGITGLVTVQFASELVTDVNLQSITDFTGELTCTNANWANYKNQSGSIDRNYSATEISCNSSAQTVVLDINVAAGTQTNTLSFDTNKPTATWDGNAGWQTTDANLHLTCIDGNSGCSTTKYRIDSDTSSAITWGTWQTYDSNVLISTDANTAIQFYSTDVAGNDSNTGEPTAYYAMIDKTAPTTTINPVDGAQNPTEFQITCVDPLSGCSTIKYRINSGVWTTYSSAVSISGNGTWTIDYNGTDSAGNIETTHTATYQINPGDAPIDSGNSYFPQPKPSLITNTTEISNNSNPTYPPDSNSKFFDLEKVVTPEIKAAIEEAKKPENLVPFILIIFVVGAGLFFVFKKSGRG</sequence>
<dbReference type="Proteomes" id="UP000675968">
    <property type="component" value="Unassembled WGS sequence"/>
</dbReference>
<dbReference type="EMBL" id="JAGVWC010000008">
    <property type="protein sequence ID" value="MBS3061248.1"/>
    <property type="molecule type" value="Genomic_DNA"/>
</dbReference>
<dbReference type="InterPro" id="IPR012334">
    <property type="entry name" value="Pectin_lyas_fold"/>
</dbReference>
<reference evidence="3" key="1">
    <citation type="submission" date="2021-03" db="EMBL/GenBank/DDBJ databases">
        <authorList>
            <person name="Jaffe A."/>
        </authorList>
    </citation>
    <scope>NUCLEOTIDE SEQUENCE</scope>
    <source>
        <strain evidence="3">RIFCSPLOWO2_01_FULL_AR10_48_17</strain>
    </source>
</reference>
<keyword evidence="1" id="KW-0472">Membrane</keyword>
<reference evidence="3" key="2">
    <citation type="submission" date="2021-05" db="EMBL/GenBank/DDBJ databases">
        <title>Protein family content uncovers lineage relationships and bacterial pathway maintenance mechanisms in DPANN archaea.</title>
        <authorList>
            <person name="Castelle C.J."/>
            <person name="Meheust R."/>
            <person name="Jaffe A.L."/>
            <person name="Seitz K."/>
            <person name="Gong X."/>
            <person name="Baker B.J."/>
            <person name="Banfield J.F."/>
        </authorList>
    </citation>
    <scope>NUCLEOTIDE SEQUENCE</scope>
    <source>
        <strain evidence="3">RIFCSPLOWO2_01_FULL_AR10_48_17</strain>
    </source>
</reference>
<dbReference type="SMART" id="SM00710">
    <property type="entry name" value="PbH1"/>
    <property type="match status" value="4"/>
</dbReference>
<dbReference type="Pfam" id="PF13229">
    <property type="entry name" value="Beta_helix"/>
    <property type="match status" value="1"/>
</dbReference>
<dbReference type="InterPro" id="IPR011050">
    <property type="entry name" value="Pectin_lyase_fold/virulence"/>
</dbReference>
<dbReference type="AlphaFoldDB" id="A0A8T4L1N8"/>
<comment type="caution">
    <text evidence="3">The sequence shown here is derived from an EMBL/GenBank/DDBJ whole genome shotgun (WGS) entry which is preliminary data.</text>
</comment>
<evidence type="ECO:0000259" key="2">
    <source>
        <dbReference type="Pfam" id="PF13229"/>
    </source>
</evidence>
<keyword evidence="1" id="KW-1133">Transmembrane helix</keyword>
<dbReference type="InterPro" id="IPR058094">
    <property type="entry name" value="Ig-like_OmpL47-like"/>
</dbReference>
<feature type="transmembrane region" description="Helical" evidence="1">
    <location>
        <begin position="966"/>
        <end position="984"/>
    </location>
</feature>
<dbReference type="Gene3D" id="2.160.20.10">
    <property type="entry name" value="Single-stranded right-handed beta-helix, Pectin lyase-like"/>
    <property type="match status" value="1"/>
</dbReference>
<dbReference type="InterPro" id="IPR006626">
    <property type="entry name" value="PbH1"/>
</dbReference>
<protein>
    <recommendedName>
        <fullName evidence="2">Right handed beta helix domain-containing protein</fullName>
    </recommendedName>
</protein>
<proteinExistence type="predicted"/>